<dbReference type="CDD" id="cd09629">
    <property type="entry name" value="DOMON_CIL1_like"/>
    <property type="match status" value="1"/>
</dbReference>
<evidence type="ECO:0000256" key="8">
    <source>
        <dbReference type="ARBA" id="ARBA00023136"/>
    </source>
</evidence>
<feature type="binding site" description="axial binding residue" evidence="11">
    <location>
        <position position="312"/>
    </location>
    <ligand>
        <name>heme b</name>
        <dbReference type="ChEBI" id="CHEBI:60344"/>
        <label>1</label>
    </ligand>
    <ligandPart>
        <name>Fe</name>
        <dbReference type="ChEBI" id="CHEBI:18248"/>
    </ligandPart>
</feature>
<dbReference type="InterPro" id="IPR045265">
    <property type="entry name" value="AIR12_DOMON"/>
</dbReference>
<keyword evidence="6 10" id="KW-0249">Electron transport</keyword>
<comment type="subcellular location">
    <subcellularLocation>
        <location evidence="1">Membrane</location>
        <topology evidence="1">Multi-pass membrane protein</topology>
    </subcellularLocation>
</comment>
<evidence type="ECO:0000256" key="9">
    <source>
        <dbReference type="ARBA" id="ARBA00053871"/>
    </source>
</evidence>
<keyword evidence="11" id="KW-0408">Iron</keyword>
<gene>
    <name evidence="17" type="ORF">KFK09_009103</name>
</gene>
<keyword evidence="3 13" id="KW-0812">Transmembrane</keyword>
<dbReference type="PROSITE" id="PS50836">
    <property type="entry name" value="DOMON"/>
    <property type="match status" value="1"/>
</dbReference>
<feature type="region of interest" description="Disordered" evidence="12">
    <location>
        <begin position="372"/>
        <end position="392"/>
    </location>
</feature>
<evidence type="ECO:0000313" key="18">
    <source>
        <dbReference type="Proteomes" id="UP000829196"/>
    </source>
</evidence>
<comment type="caution">
    <text evidence="17">The sequence shown here is derived from an EMBL/GenBank/DDBJ whole genome shotgun (WGS) entry which is preliminary data.</text>
</comment>
<feature type="transmembrane region" description="Helical" evidence="13">
    <location>
        <begin position="208"/>
        <end position="226"/>
    </location>
</feature>
<keyword evidence="5 14" id="KW-0732">Signal</keyword>
<feature type="binding site" description="axial binding residue" evidence="11">
    <location>
        <position position="243"/>
    </location>
    <ligand>
        <name>heme b</name>
        <dbReference type="ChEBI" id="CHEBI:60344"/>
        <label>1</label>
    </ligand>
    <ligandPart>
        <name>Fe</name>
        <dbReference type="ChEBI" id="CHEBI:18248"/>
    </ligandPart>
</feature>
<name>A0A8T3BPU0_DENNO</name>
<evidence type="ECO:0000256" key="5">
    <source>
        <dbReference type="ARBA" id="ARBA00022729"/>
    </source>
</evidence>
<dbReference type="FunFam" id="1.20.120.1770:FF:000007">
    <property type="entry name" value="Cytochrome b561 and DOMON domain-containing protein"/>
    <property type="match status" value="1"/>
</dbReference>
<dbReference type="OrthoDB" id="2419613at2759"/>
<dbReference type="InterPro" id="IPR006593">
    <property type="entry name" value="Cyt_b561/ferric_Rdtase_TM"/>
</dbReference>
<proteinExistence type="predicted"/>
<dbReference type="PROSITE" id="PS50939">
    <property type="entry name" value="CYTOCHROME_B561"/>
    <property type="match status" value="1"/>
</dbReference>
<feature type="domain" description="DOMON" evidence="15">
    <location>
        <begin position="48"/>
        <end position="161"/>
    </location>
</feature>
<comment type="function">
    <text evidence="9">May act as a catecholamine-responsive trans-membrane electron transporter.</text>
</comment>
<dbReference type="CDD" id="cd08760">
    <property type="entry name" value="Cyt_b561_FRRS1_like"/>
    <property type="match status" value="1"/>
</dbReference>
<keyword evidence="4 11" id="KW-0479">Metal-binding</keyword>
<sequence>MAIPPTPLAVLLLLLLSLSPLCSSQKACTSDTFSQNRLFAFCDSLPVLSSNLHWTYHPTNATVDVAYRAPQTSDGWIAWALNPTGSGMDGAQTIFAFHNSNNVMTTVSSPITLSNPVVKNSSLSYKVYSMGSDFVNNVMTIYATIQLPGNKTRVNHVWQASNTFSNGLPAGHPTTGPNVQSTATLDLLSGQSSAAAGNSRLHRKNTHGVLNAVSWGILMPIGAIIARYMRVFKSADPAWFYLHVACQCSAYIVGVAGWGTGLKLGSDSKGITYHKHRDIGIALFSLATLQVFALLLRPKKDHKYRLYWNIYHHVIGYTVIVLSVINIFKGFDILDPDEKWKHAYIAIIASLGGIAVILEIFTWGVVLKRKKSGGSDKPHNGINGANGTNGYGGRQHQVV</sequence>
<feature type="transmembrane region" description="Helical" evidence="13">
    <location>
        <begin position="343"/>
        <end position="367"/>
    </location>
</feature>
<evidence type="ECO:0000256" key="3">
    <source>
        <dbReference type="ARBA" id="ARBA00022692"/>
    </source>
</evidence>
<evidence type="ECO:0000259" key="15">
    <source>
        <dbReference type="PROSITE" id="PS50836"/>
    </source>
</evidence>
<dbReference type="InterPro" id="IPR017214">
    <property type="entry name" value="UCP037471"/>
</dbReference>
<dbReference type="EMBL" id="JAGYWB010000007">
    <property type="protein sequence ID" value="KAI0516428.1"/>
    <property type="molecule type" value="Genomic_DNA"/>
</dbReference>
<dbReference type="InterPro" id="IPR005018">
    <property type="entry name" value="DOMON_domain"/>
</dbReference>
<feature type="transmembrane region" description="Helical" evidence="13">
    <location>
        <begin position="238"/>
        <end position="259"/>
    </location>
</feature>
<evidence type="ECO:0000256" key="10">
    <source>
        <dbReference type="PIRNR" id="PIRNR037471"/>
    </source>
</evidence>
<feature type="chain" id="PRO_5035790205" description="Cytochrome b561 and DOMON domain-containing protein" evidence="14">
    <location>
        <begin position="25"/>
        <end position="399"/>
    </location>
</feature>
<evidence type="ECO:0000256" key="1">
    <source>
        <dbReference type="ARBA" id="ARBA00004141"/>
    </source>
</evidence>
<feature type="domain" description="Cytochrome b561" evidence="16">
    <location>
        <begin position="168"/>
        <end position="367"/>
    </location>
</feature>
<dbReference type="PIRSF" id="PIRSF037471">
    <property type="entry name" value="UCP037471"/>
    <property type="match status" value="1"/>
</dbReference>
<keyword evidence="18" id="KW-1185">Reference proteome</keyword>
<evidence type="ECO:0000256" key="4">
    <source>
        <dbReference type="ARBA" id="ARBA00022723"/>
    </source>
</evidence>
<keyword evidence="8 10" id="KW-0472">Membrane</keyword>
<feature type="binding site" description="axial binding residue" evidence="11">
    <location>
        <position position="207"/>
    </location>
    <ligand>
        <name>heme b</name>
        <dbReference type="ChEBI" id="CHEBI:60344"/>
        <label>1</label>
    </ligand>
    <ligandPart>
        <name>Fe</name>
        <dbReference type="ChEBI" id="CHEBI:18248"/>
    </ligandPart>
</feature>
<evidence type="ECO:0000256" key="7">
    <source>
        <dbReference type="ARBA" id="ARBA00022989"/>
    </source>
</evidence>
<evidence type="ECO:0000256" key="2">
    <source>
        <dbReference type="ARBA" id="ARBA00022448"/>
    </source>
</evidence>
<dbReference type="AlphaFoldDB" id="A0A8T3BPU0"/>
<evidence type="ECO:0000256" key="11">
    <source>
        <dbReference type="PIRSR" id="PIRSR037471-1"/>
    </source>
</evidence>
<dbReference type="SMR" id="A0A8T3BPU0"/>
<protein>
    <recommendedName>
        <fullName evidence="10">Cytochrome b561 and DOMON domain-containing protein</fullName>
    </recommendedName>
</protein>
<evidence type="ECO:0000313" key="17">
    <source>
        <dbReference type="EMBL" id="KAI0516428.1"/>
    </source>
</evidence>
<evidence type="ECO:0000256" key="13">
    <source>
        <dbReference type="SAM" id="Phobius"/>
    </source>
</evidence>
<evidence type="ECO:0000256" key="6">
    <source>
        <dbReference type="ARBA" id="ARBA00022982"/>
    </source>
</evidence>
<accession>A0A8T3BPU0</accession>
<dbReference type="Proteomes" id="UP000829196">
    <property type="component" value="Unassembled WGS sequence"/>
</dbReference>
<feature type="transmembrane region" description="Helical" evidence="13">
    <location>
        <begin position="279"/>
        <end position="296"/>
    </location>
</feature>
<dbReference type="Pfam" id="PF04526">
    <property type="entry name" value="DUF568"/>
    <property type="match status" value="1"/>
</dbReference>
<keyword evidence="2 10" id="KW-0813">Transport</keyword>
<organism evidence="17 18">
    <name type="scientific">Dendrobium nobile</name>
    <name type="common">Orchid</name>
    <dbReference type="NCBI Taxonomy" id="94219"/>
    <lineage>
        <taxon>Eukaryota</taxon>
        <taxon>Viridiplantae</taxon>
        <taxon>Streptophyta</taxon>
        <taxon>Embryophyta</taxon>
        <taxon>Tracheophyta</taxon>
        <taxon>Spermatophyta</taxon>
        <taxon>Magnoliopsida</taxon>
        <taxon>Liliopsida</taxon>
        <taxon>Asparagales</taxon>
        <taxon>Orchidaceae</taxon>
        <taxon>Epidendroideae</taxon>
        <taxon>Malaxideae</taxon>
        <taxon>Dendrobiinae</taxon>
        <taxon>Dendrobium</taxon>
    </lineage>
</organism>
<feature type="signal peptide" evidence="14">
    <location>
        <begin position="1"/>
        <end position="24"/>
    </location>
</feature>
<feature type="transmembrane region" description="Helical" evidence="13">
    <location>
        <begin position="308"/>
        <end position="331"/>
    </location>
</feature>
<feature type="binding site" description="axial binding residue" evidence="11">
    <location>
        <position position="276"/>
    </location>
    <ligand>
        <name>heme b</name>
        <dbReference type="ChEBI" id="CHEBI:60344"/>
        <label>1</label>
    </ligand>
    <ligandPart>
        <name>Fe</name>
        <dbReference type="ChEBI" id="CHEBI:18248"/>
    </ligandPart>
</feature>
<evidence type="ECO:0000259" key="16">
    <source>
        <dbReference type="PROSITE" id="PS50939"/>
    </source>
</evidence>
<comment type="cofactor">
    <cofactor evidence="10">
        <name>heme b</name>
        <dbReference type="ChEBI" id="CHEBI:60344"/>
    </cofactor>
    <text evidence="10">Binds 2 heme b groups non-covalently.</text>
</comment>
<dbReference type="GO" id="GO:0016020">
    <property type="term" value="C:membrane"/>
    <property type="evidence" value="ECO:0007669"/>
    <property type="project" value="UniProtKB-SubCell"/>
</dbReference>
<dbReference type="PANTHER" id="PTHR23130:SF167">
    <property type="entry name" value="CYTOCHROME B561 AND DOMON DOMAIN-CONTAINING PROTEIN"/>
    <property type="match status" value="1"/>
</dbReference>
<evidence type="ECO:0000256" key="14">
    <source>
        <dbReference type="SAM" id="SignalP"/>
    </source>
</evidence>
<evidence type="ECO:0000256" key="12">
    <source>
        <dbReference type="SAM" id="MobiDB-lite"/>
    </source>
</evidence>
<dbReference type="Pfam" id="PF03188">
    <property type="entry name" value="Cytochrom_B561"/>
    <property type="match status" value="1"/>
</dbReference>
<reference evidence="17" key="1">
    <citation type="journal article" date="2022" name="Front. Genet.">
        <title>Chromosome-Scale Assembly of the Dendrobium nobile Genome Provides Insights Into the Molecular Mechanism of the Biosynthesis of the Medicinal Active Ingredient of Dendrobium.</title>
        <authorList>
            <person name="Xu Q."/>
            <person name="Niu S.-C."/>
            <person name="Li K.-L."/>
            <person name="Zheng P.-J."/>
            <person name="Zhang X.-J."/>
            <person name="Jia Y."/>
            <person name="Liu Y."/>
            <person name="Niu Y.-X."/>
            <person name="Yu L.-H."/>
            <person name="Chen D.-F."/>
            <person name="Zhang G.-Q."/>
        </authorList>
    </citation>
    <scope>NUCLEOTIDE SEQUENCE</scope>
    <source>
        <tissue evidence="17">Leaf</tissue>
    </source>
</reference>
<dbReference type="Gene3D" id="1.20.120.1770">
    <property type="match status" value="1"/>
</dbReference>
<keyword evidence="7 13" id="KW-1133">Transmembrane helix</keyword>
<dbReference type="PANTHER" id="PTHR23130">
    <property type="entry name" value="CYTOCHROME B561 AND DOMON DOMAIN-CONTAINING PROTEIN"/>
    <property type="match status" value="1"/>
</dbReference>
<dbReference type="GO" id="GO:0046872">
    <property type="term" value="F:metal ion binding"/>
    <property type="evidence" value="ECO:0007669"/>
    <property type="project" value="UniProtKB-KW"/>
</dbReference>
<dbReference type="SMART" id="SM00665">
    <property type="entry name" value="B561"/>
    <property type="match status" value="1"/>
</dbReference>